<sequence>MPMNDFDNYADLYGGVTAAQIRAAAEEPAANARIITDIAADLGTDADAVTASTEGDITAGTRTNAQTVQQSAVALSQAGEYGVAALHEFAAHVEAFDTSVAELNQRLRTNVASAQRLAGQAAAENDEDPPEYAETWAAIRASLVPEYNRAVSTLDDNAEATASRFEQGPTLANVKDLVLAGLIPYTIASSTWPNLTLTADERRQALENEVANMTPAEQVAWVRANADVDPAIADVISPEAQEILAGDVADDIADPRSIDADTVRLLDLFKEQEAFAHALYSNVTPAQMGDAIAYLNAHAFPDQSYSYGLSENREEQQQLYRDFLTGAGVTMATFTKGTGAYAPPSDLVDTWFDAITRTEYIDHTTSSPVNPDAAALTLLLRAGGQSAEYDTNFIAGLTDRIYDWERAQDGPVWEPRNQPPVYDPFGEGVFANHHDDGSVTFSGSPGGDGLANLLGAMASSPDAARQFFYDGSNDDNGHIDSDKLDYLLGTKDGEGVNARTFSERRGSDEGEGLGLALEAAAVRDGDRPDTHRWSSDFASDVFNRVADLSGHGDRNRFDDAWHIWPSTADNLGNIAASYAPDVYDIINADGQRPQDLNVSRENLLTVVGEVGRGPDKSGVETLSAAVMIEGNHRLAMTISAADPSTLDRLILGRTGTNGEVLGTIINHAITVDQDDMNIAEARAAIAAKALDIAGGFIPGAGSVLGEGASQLAQSAYSTATSQGLSALKDSVSASPDAIGPEWKSDQRVSSEAAIRYHTTNQLIASGIVDVPRSITIPGPEGTRILNPQLYDLDGIDAFEPTSEYTVDQIFAGWDQWTSAPEGETAPVEHTSAYVDAAKDGLDRTLNKSPEND</sequence>
<dbReference type="EMBL" id="BAAAPY010000014">
    <property type="protein sequence ID" value="GAA2085070.1"/>
    <property type="molecule type" value="Genomic_DNA"/>
</dbReference>
<accession>A0ABP5HU22</accession>
<organism evidence="1 2">
    <name type="scientific">Aeromicrobium halocynthiae</name>
    <dbReference type="NCBI Taxonomy" id="560557"/>
    <lineage>
        <taxon>Bacteria</taxon>
        <taxon>Bacillati</taxon>
        <taxon>Actinomycetota</taxon>
        <taxon>Actinomycetes</taxon>
        <taxon>Propionibacteriales</taxon>
        <taxon>Nocardioidaceae</taxon>
        <taxon>Aeromicrobium</taxon>
    </lineage>
</organism>
<protein>
    <recommendedName>
        <fullName evidence="3">WXG100 family type VII secretion target</fullName>
    </recommendedName>
</protein>
<keyword evidence="2" id="KW-1185">Reference proteome</keyword>
<name>A0ABP5HU22_9ACTN</name>
<evidence type="ECO:0008006" key="3">
    <source>
        <dbReference type="Google" id="ProtNLM"/>
    </source>
</evidence>
<gene>
    <name evidence="1" type="ORF">GCM10009821_28200</name>
</gene>
<dbReference type="Proteomes" id="UP001501480">
    <property type="component" value="Unassembled WGS sequence"/>
</dbReference>
<comment type="caution">
    <text evidence="1">The sequence shown here is derived from an EMBL/GenBank/DDBJ whole genome shotgun (WGS) entry which is preliminary data.</text>
</comment>
<proteinExistence type="predicted"/>
<evidence type="ECO:0000313" key="1">
    <source>
        <dbReference type="EMBL" id="GAA2085070.1"/>
    </source>
</evidence>
<reference evidence="2" key="1">
    <citation type="journal article" date="2019" name="Int. J. Syst. Evol. Microbiol.">
        <title>The Global Catalogue of Microorganisms (GCM) 10K type strain sequencing project: providing services to taxonomists for standard genome sequencing and annotation.</title>
        <authorList>
            <consortium name="The Broad Institute Genomics Platform"/>
            <consortium name="The Broad Institute Genome Sequencing Center for Infectious Disease"/>
            <person name="Wu L."/>
            <person name="Ma J."/>
        </authorList>
    </citation>
    <scope>NUCLEOTIDE SEQUENCE [LARGE SCALE GENOMIC DNA]</scope>
    <source>
        <strain evidence="2">JCM 15749</strain>
    </source>
</reference>
<evidence type="ECO:0000313" key="2">
    <source>
        <dbReference type="Proteomes" id="UP001501480"/>
    </source>
</evidence>